<evidence type="ECO:0000313" key="5">
    <source>
        <dbReference type="Proteomes" id="UP000004688"/>
    </source>
</evidence>
<dbReference type="OrthoDB" id="5291399at2"/>
<gene>
    <name evidence="4" type="primary">fucA</name>
    <name evidence="4" type="ORF">OA238_c03820</name>
</gene>
<name>M9RLC1_9RHOB</name>
<dbReference type="InterPro" id="IPR001303">
    <property type="entry name" value="Aldolase_II/adducin_N"/>
</dbReference>
<dbReference type="InterPro" id="IPR050197">
    <property type="entry name" value="Aldolase_class_II_sugar_metab"/>
</dbReference>
<evidence type="ECO:0000259" key="3">
    <source>
        <dbReference type="SMART" id="SM01007"/>
    </source>
</evidence>
<dbReference type="PANTHER" id="PTHR22789">
    <property type="entry name" value="FUCULOSE PHOSPHATE ALDOLASE"/>
    <property type="match status" value="1"/>
</dbReference>
<keyword evidence="2 4" id="KW-0456">Lyase</keyword>
<dbReference type="Pfam" id="PF00596">
    <property type="entry name" value="Aldolase_II"/>
    <property type="match status" value="1"/>
</dbReference>
<dbReference type="HOGENOM" id="CLU_006033_3_0_5"/>
<dbReference type="GO" id="GO:0019323">
    <property type="term" value="P:pentose catabolic process"/>
    <property type="evidence" value="ECO:0007669"/>
    <property type="project" value="TreeGrafter"/>
</dbReference>
<dbReference type="GO" id="GO:0008738">
    <property type="term" value="F:L-fuculose-phosphate aldolase activity"/>
    <property type="evidence" value="ECO:0007669"/>
    <property type="project" value="UniProtKB-EC"/>
</dbReference>
<dbReference type="SMART" id="SM01007">
    <property type="entry name" value="Aldolase_II"/>
    <property type="match status" value="1"/>
</dbReference>
<dbReference type="EC" id="4.1.2.17" evidence="4"/>
<dbReference type="Gene3D" id="3.40.225.10">
    <property type="entry name" value="Class II aldolase/adducin N-terminal domain"/>
    <property type="match status" value="1"/>
</dbReference>
<keyword evidence="1" id="KW-0479">Metal-binding</keyword>
<proteinExistence type="predicted"/>
<evidence type="ECO:0000256" key="2">
    <source>
        <dbReference type="ARBA" id="ARBA00023239"/>
    </source>
</evidence>
<accession>M9RLC1</accession>
<protein>
    <submittedName>
        <fullName evidence="4">L-fuculose phosphate aldolase FucA</fullName>
        <ecNumber evidence="4">4.1.2.17</ecNumber>
    </submittedName>
</protein>
<evidence type="ECO:0000256" key="1">
    <source>
        <dbReference type="ARBA" id="ARBA00022723"/>
    </source>
</evidence>
<dbReference type="EMBL" id="CP003742">
    <property type="protein sequence ID" value="AGI70630.1"/>
    <property type="molecule type" value="Genomic_DNA"/>
</dbReference>
<dbReference type="PANTHER" id="PTHR22789:SF0">
    <property type="entry name" value="3-OXO-TETRONATE 4-PHOSPHATE DECARBOXYLASE-RELATED"/>
    <property type="match status" value="1"/>
</dbReference>
<dbReference type="AlphaFoldDB" id="M9RLC1"/>
<dbReference type="GO" id="GO:0005829">
    <property type="term" value="C:cytosol"/>
    <property type="evidence" value="ECO:0007669"/>
    <property type="project" value="TreeGrafter"/>
</dbReference>
<dbReference type="Proteomes" id="UP000004688">
    <property type="component" value="Chromosome"/>
</dbReference>
<organism evidence="4 5">
    <name type="scientific">Octadecabacter arcticus 238</name>
    <dbReference type="NCBI Taxonomy" id="391616"/>
    <lineage>
        <taxon>Bacteria</taxon>
        <taxon>Pseudomonadati</taxon>
        <taxon>Pseudomonadota</taxon>
        <taxon>Alphaproteobacteria</taxon>
        <taxon>Rhodobacterales</taxon>
        <taxon>Roseobacteraceae</taxon>
        <taxon>Octadecabacter</taxon>
    </lineage>
</organism>
<reference evidence="4 5" key="1">
    <citation type="journal article" date="2013" name="PLoS ONE">
        <title>Poles Apart: Arctic and Antarctic Octadecabacter strains Share High Genome Plasticity and a New Type of Xanthorhodopsin.</title>
        <authorList>
            <person name="Vollmers J."/>
            <person name="Voget S."/>
            <person name="Dietrich S."/>
            <person name="Gollnow K."/>
            <person name="Smits M."/>
            <person name="Meyer K."/>
            <person name="Brinkhoff T."/>
            <person name="Simon M."/>
            <person name="Daniel R."/>
        </authorList>
    </citation>
    <scope>NUCLEOTIDE SEQUENCE [LARGE SCALE GENOMIC DNA]</scope>
    <source>
        <strain evidence="4 5">238</strain>
    </source>
</reference>
<dbReference type="InterPro" id="IPR036409">
    <property type="entry name" value="Aldolase_II/adducin_N_sf"/>
</dbReference>
<dbReference type="RefSeq" id="WP_015493866.1">
    <property type="nucleotide sequence ID" value="NC_020908.1"/>
</dbReference>
<feature type="domain" description="Class II aldolase/adducin N-terminal" evidence="3">
    <location>
        <begin position="10"/>
        <end position="184"/>
    </location>
</feature>
<sequence>MTQDTTATRQSIIDGCLWMERVGLNQGTSGNISVRVESGLLITPSAVPYAKMTPAMICKIPLHGPPAADQQPSTEWQFHQSVLQARPDVDAVVHAHPANATAIAIQRRSIAAVHYMVAAFGGSNVPCTGYALFGSDALSVMVADAVKHRHGCLLANHGALTVGDTLDRALWRMQELENLARVMLLAEQSGTPVILSDADIAETLASFQGYGVRNTDP</sequence>
<dbReference type="STRING" id="391616.OA238_c03820"/>
<dbReference type="eggNOG" id="COG0235">
    <property type="taxonomic scope" value="Bacteria"/>
</dbReference>
<dbReference type="SUPFAM" id="SSF53639">
    <property type="entry name" value="AraD/HMP-PK domain-like"/>
    <property type="match status" value="1"/>
</dbReference>
<dbReference type="GO" id="GO:0046872">
    <property type="term" value="F:metal ion binding"/>
    <property type="evidence" value="ECO:0007669"/>
    <property type="project" value="UniProtKB-KW"/>
</dbReference>
<evidence type="ECO:0000313" key="4">
    <source>
        <dbReference type="EMBL" id="AGI70630.1"/>
    </source>
</evidence>
<keyword evidence="5" id="KW-1185">Reference proteome</keyword>
<dbReference type="KEGG" id="oar:OA238_c03820"/>